<proteinExistence type="predicted"/>
<keyword evidence="1" id="KW-0732">Signal</keyword>
<feature type="signal peptide" evidence="1">
    <location>
        <begin position="1"/>
        <end position="20"/>
    </location>
</feature>
<dbReference type="SUPFAM" id="SSF88713">
    <property type="entry name" value="Glycoside hydrolase/deacetylase"/>
    <property type="match status" value="1"/>
</dbReference>
<feature type="chain" id="PRO_5012985590" description="NodB homology domain-containing protein" evidence="1">
    <location>
        <begin position="21"/>
        <end position="405"/>
    </location>
</feature>
<dbReference type="Gene3D" id="3.20.20.370">
    <property type="entry name" value="Glycoside hydrolase/deacetylase"/>
    <property type="match status" value="1"/>
</dbReference>
<keyword evidence="4" id="KW-1185">Reference proteome</keyword>
<dbReference type="InterPro" id="IPR011330">
    <property type="entry name" value="Glyco_hydro/deAcase_b/a-brl"/>
</dbReference>
<evidence type="ECO:0000256" key="1">
    <source>
        <dbReference type="SAM" id="SignalP"/>
    </source>
</evidence>
<name>A0A226EA36_FOLCA</name>
<evidence type="ECO:0000313" key="4">
    <source>
        <dbReference type="Proteomes" id="UP000198287"/>
    </source>
</evidence>
<dbReference type="Proteomes" id="UP000198287">
    <property type="component" value="Unassembled WGS sequence"/>
</dbReference>
<dbReference type="Pfam" id="PF01522">
    <property type="entry name" value="Polysacc_deac_1"/>
    <property type="match status" value="1"/>
</dbReference>
<evidence type="ECO:0000259" key="2">
    <source>
        <dbReference type="Pfam" id="PF01522"/>
    </source>
</evidence>
<gene>
    <name evidence="3" type="ORF">Fcan01_10281</name>
</gene>
<accession>A0A226EA36</accession>
<dbReference type="OrthoDB" id="504708at2759"/>
<dbReference type="OMA" id="SRAPFGM"/>
<dbReference type="GO" id="GO:0005975">
    <property type="term" value="P:carbohydrate metabolic process"/>
    <property type="evidence" value="ECO:0007669"/>
    <property type="project" value="InterPro"/>
</dbReference>
<evidence type="ECO:0000313" key="3">
    <source>
        <dbReference type="EMBL" id="OXA54405.1"/>
    </source>
</evidence>
<organism evidence="3 4">
    <name type="scientific">Folsomia candida</name>
    <name type="common">Springtail</name>
    <dbReference type="NCBI Taxonomy" id="158441"/>
    <lineage>
        <taxon>Eukaryota</taxon>
        <taxon>Metazoa</taxon>
        <taxon>Ecdysozoa</taxon>
        <taxon>Arthropoda</taxon>
        <taxon>Hexapoda</taxon>
        <taxon>Collembola</taxon>
        <taxon>Entomobryomorpha</taxon>
        <taxon>Isotomoidea</taxon>
        <taxon>Isotomidae</taxon>
        <taxon>Proisotominae</taxon>
        <taxon>Folsomia</taxon>
    </lineage>
</organism>
<dbReference type="AlphaFoldDB" id="A0A226EA36"/>
<dbReference type="PANTHER" id="PTHR45985:SF8">
    <property type="entry name" value="CHITIN DEACETYLASE-LIKE 9, ISOFORM A"/>
    <property type="match status" value="1"/>
</dbReference>
<dbReference type="InterPro" id="IPR002509">
    <property type="entry name" value="NODB_dom"/>
</dbReference>
<sequence length="405" mass="45548">MQKSFLSALLLSALCAVTISVPVNENAPKAATPCDPSVCVAPACRCSSQEPPGGLFGPNLPQMVFLTFDDAITITNHPFYEEILFPNGVPRLNPNNAPATATFFISHEYTNYSLVHDLWVRGHDIALHSITHVSDTGYWANLNEAGWAAELAQQREQLARFAQVPIEYIKGMRAPFLQVGGDAMYSALVNGGFLWECSRPTQNQRRPGLWPYTADFESTQDCQIPTCPVEAYPGFWVFPMIDMIGDDVFPCAMLDECTPLPKTQAAMYNLLLRNFNDQYTAGNNRAPFGIFTHAALLVGPDNIPEFGERKRGYIQFLDYLTSLPDVYIVGISQAMEWMKQPTGIADIDTFQPWKEDVNRPRQCIFPRNCRYENSTWERFMSSCYPCPQSYPWLGNPMGTLLQFDE</sequence>
<feature type="domain" description="NodB homology" evidence="2">
    <location>
        <begin position="61"/>
        <end position="179"/>
    </location>
</feature>
<reference evidence="3 4" key="1">
    <citation type="submission" date="2015-12" db="EMBL/GenBank/DDBJ databases">
        <title>The genome of Folsomia candida.</title>
        <authorList>
            <person name="Faddeeva A."/>
            <person name="Derks M.F."/>
            <person name="Anvar Y."/>
            <person name="Smit S."/>
            <person name="Van Straalen N."/>
            <person name="Roelofs D."/>
        </authorList>
    </citation>
    <scope>NUCLEOTIDE SEQUENCE [LARGE SCALE GENOMIC DNA]</scope>
    <source>
        <strain evidence="3 4">VU population</strain>
        <tissue evidence="3">Whole body</tissue>
    </source>
</reference>
<protein>
    <recommendedName>
        <fullName evidence="2">NodB homology domain-containing protein</fullName>
    </recommendedName>
</protein>
<comment type="caution">
    <text evidence="3">The sequence shown here is derived from an EMBL/GenBank/DDBJ whole genome shotgun (WGS) entry which is preliminary data.</text>
</comment>
<dbReference type="GO" id="GO:0016810">
    <property type="term" value="F:hydrolase activity, acting on carbon-nitrogen (but not peptide) bonds"/>
    <property type="evidence" value="ECO:0007669"/>
    <property type="project" value="InterPro"/>
</dbReference>
<dbReference type="InterPro" id="IPR052740">
    <property type="entry name" value="CE4"/>
</dbReference>
<dbReference type="EMBL" id="LNIX01000005">
    <property type="protein sequence ID" value="OXA54405.1"/>
    <property type="molecule type" value="Genomic_DNA"/>
</dbReference>
<dbReference type="PANTHER" id="PTHR45985">
    <property type="match status" value="1"/>
</dbReference>